<dbReference type="Proteomes" id="UP000288212">
    <property type="component" value="Unassembled WGS sequence"/>
</dbReference>
<dbReference type="Pfam" id="PF01053">
    <property type="entry name" value="Cys_Met_Meta_PP"/>
    <property type="match status" value="1"/>
</dbReference>
<evidence type="ECO:0000256" key="8">
    <source>
        <dbReference type="RuleBase" id="RU362118"/>
    </source>
</evidence>
<comment type="subunit">
    <text evidence="2">Homotetramer.</text>
</comment>
<evidence type="ECO:0000313" key="9">
    <source>
        <dbReference type="EMBL" id="RUO21920.1"/>
    </source>
</evidence>
<dbReference type="GO" id="GO:0004124">
    <property type="term" value="F:cysteine synthase activity"/>
    <property type="evidence" value="ECO:0007669"/>
    <property type="project" value="TreeGrafter"/>
</dbReference>
<name>A0A432VZ39_9GAMM</name>
<dbReference type="PIRSF" id="PIRSF001434">
    <property type="entry name" value="CGS"/>
    <property type="match status" value="1"/>
</dbReference>
<dbReference type="InterPro" id="IPR006235">
    <property type="entry name" value="OAc-hSer/O-AcSer_sulfhydrylase"/>
</dbReference>
<dbReference type="AlphaFoldDB" id="A0A432VZ39"/>
<evidence type="ECO:0000313" key="10">
    <source>
        <dbReference type="Proteomes" id="UP000288212"/>
    </source>
</evidence>
<dbReference type="FunFam" id="3.90.1150.10:FF:000033">
    <property type="entry name" value="Cystathionine gamma-synthase"/>
    <property type="match status" value="1"/>
</dbReference>
<dbReference type="EMBL" id="PIPI01000001">
    <property type="protein sequence ID" value="RUO21920.1"/>
    <property type="molecule type" value="Genomic_DNA"/>
</dbReference>
<evidence type="ECO:0000256" key="7">
    <source>
        <dbReference type="PIRSR" id="PIRSR001434-2"/>
    </source>
</evidence>
<keyword evidence="4 7" id="KW-0663">Pyridoxal phosphate</keyword>
<comment type="caution">
    <text evidence="9">The sequence shown here is derived from an EMBL/GenBank/DDBJ whole genome shotgun (WGS) entry which is preliminary data.</text>
</comment>
<dbReference type="FunFam" id="3.40.640.10:FF:000035">
    <property type="entry name" value="O-succinylhomoserine sulfhydrylase"/>
    <property type="match status" value="1"/>
</dbReference>
<protein>
    <recommendedName>
        <fullName evidence="6">O-succinylhomoserine sulfhydrylase</fullName>
    </recommendedName>
</protein>
<reference evidence="9 10" key="1">
    <citation type="journal article" date="2011" name="Front. Microbiol.">
        <title>Genomic signatures of strain selection and enhancement in Bacillus atrophaeus var. globigii, a historical biowarfare simulant.</title>
        <authorList>
            <person name="Gibbons H.S."/>
            <person name="Broomall S.M."/>
            <person name="McNew L.A."/>
            <person name="Daligault H."/>
            <person name="Chapman C."/>
            <person name="Bruce D."/>
            <person name="Karavis M."/>
            <person name="Krepps M."/>
            <person name="McGregor P.A."/>
            <person name="Hong C."/>
            <person name="Park K.H."/>
            <person name="Akmal A."/>
            <person name="Feldman A."/>
            <person name="Lin J.S."/>
            <person name="Chang W.E."/>
            <person name="Higgs B.W."/>
            <person name="Demirev P."/>
            <person name="Lindquist J."/>
            <person name="Liem A."/>
            <person name="Fochler E."/>
            <person name="Read T.D."/>
            <person name="Tapia R."/>
            <person name="Johnson S."/>
            <person name="Bishop-Lilly K.A."/>
            <person name="Detter C."/>
            <person name="Han C."/>
            <person name="Sozhamannan S."/>
            <person name="Rosenzweig C.N."/>
            <person name="Skowronski E.W."/>
        </authorList>
    </citation>
    <scope>NUCLEOTIDE SEQUENCE [LARGE SCALE GENOMIC DNA]</scope>
    <source>
        <strain evidence="9 10">AK5</strain>
    </source>
</reference>
<evidence type="ECO:0000256" key="2">
    <source>
        <dbReference type="ARBA" id="ARBA00011881"/>
    </source>
</evidence>
<gene>
    <name evidence="9" type="ORF">CWE06_03495</name>
</gene>
<sequence length="431" mass="46058">MRLETLALHHGYSAEATTRAAAVPIYQTTSFTFRDTQHGADLFDLKEEGNIYSRIMNPTNAVLEQRLAAIEGGVGALAVASGMAAINYTIQTITAAGDNIVSISQLYGGTYNFFAHSLPQQGIDVRFADADDFAGIAALIDDKTKLLFCESIGNPAGNVVDIQRLAEIAHAHGIPLVVDNTVPTPVLCKPIEFGADIVVHALTKYIGGHGTTIGGIIIDSGKFPWADYPEKFPQLNKPDPSYHGVVYTEALGPAAFIGRARVVPLRNTGSALSAQSAFNFLQGLETLALRLERHCENSQRVAEYLQQHPAVESVNYAGLPTDKHHALAQKITQGKASGILSFTVKGGHEAAVKFIDSLQLFLRLVNIGDAKSLACHPASTTHRQLSPAELAKAGVSPSLVRLSVGIEHIDDIITDLEQALTASQRPALKSA</sequence>
<keyword evidence="10" id="KW-1185">Reference proteome</keyword>
<dbReference type="SUPFAM" id="SSF53383">
    <property type="entry name" value="PLP-dependent transferases"/>
    <property type="match status" value="1"/>
</dbReference>
<evidence type="ECO:0000256" key="4">
    <source>
        <dbReference type="ARBA" id="ARBA00022898"/>
    </source>
</evidence>
<evidence type="ECO:0000256" key="6">
    <source>
        <dbReference type="ARBA" id="ARBA00071157"/>
    </source>
</evidence>
<comment type="cofactor">
    <cofactor evidence="1 8">
        <name>pyridoxal 5'-phosphate</name>
        <dbReference type="ChEBI" id="CHEBI:597326"/>
    </cofactor>
</comment>
<dbReference type="GO" id="GO:0005737">
    <property type="term" value="C:cytoplasm"/>
    <property type="evidence" value="ECO:0007669"/>
    <property type="project" value="TreeGrafter"/>
</dbReference>
<dbReference type="Gene3D" id="3.90.1150.10">
    <property type="entry name" value="Aspartate Aminotransferase, domain 1"/>
    <property type="match status" value="1"/>
</dbReference>
<organism evidence="9 10">
    <name type="scientific">Aliidiomarina haloalkalitolerans</name>
    <dbReference type="NCBI Taxonomy" id="859059"/>
    <lineage>
        <taxon>Bacteria</taxon>
        <taxon>Pseudomonadati</taxon>
        <taxon>Pseudomonadota</taxon>
        <taxon>Gammaproteobacteria</taxon>
        <taxon>Alteromonadales</taxon>
        <taxon>Idiomarinaceae</taxon>
        <taxon>Aliidiomarina</taxon>
    </lineage>
</organism>
<accession>A0A432VZ39</accession>
<dbReference type="InterPro" id="IPR015422">
    <property type="entry name" value="PyrdxlP-dep_Trfase_small"/>
</dbReference>
<dbReference type="NCBIfam" id="TIGR01326">
    <property type="entry name" value="OAH_OAS_sulfhy"/>
    <property type="match status" value="1"/>
</dbReference>
<dbReference type="GO" id="GO:0003961">
    <property type="term" value="F:O-acetylhomoserine aminocarboxypropyltransferase activity"/>
    <property type="evidence" value="ECO:0007669"/>
    <property type="project" value="TreeGrafter"/>
</dbReference>
<dbReference type="RefSeq" id="WP_126791194.1">
    <property type="nucleotide sequence ID" value="NZ_PIPI01000001.1"/>
</dbReference>
<dbReference type="InterPro" id="IPR015421">
    <property type="entry name" value="PyrdxlP-dep_Trfase_major"/>
</dbReference>
<dbReference type="PANTHER" id="PTHR43797">
    <property type="entry name" value="HOMOCYSTEINE/CYSTEINE SYNTHASE"/>
    <property type="match status" value="1"/>
</dbReference>
<dbReference type="InterPro" id="IPR054542">
    <property type="entry name" value="Cys_met_metab_PP"/>
</dbReference>
<comment type="similarity">
    <text evidence="5">Belongs to the trans-sulfuration enzymes family. MetZ subfamily.</text>
</comment>
<dbReference type="InterPro" id="IPR015424">
    <property type="entry name" value="PyrdxlP-dep_Trfase"/>
</dbReference>
<dbReference type="Gene3D" id="3.40.640.10">
    <property type="entry name" value="Type I PLP-dependent aspartate aminotransferase-like (Major domain)"/>
    <property type="match status" value="1"/>
</dbReference>
<dbReference type="CDD" id="cd00614">
    <property type="entry name" value="CGS_like"/>
    <property type="match status" value="1"/>
</dbReference>
<dbReference type="PROSITE" id="PS00868">
    <property type="entry name" value="CYS_MET_METAB_PP"/>
    <property type="match status" value="1"/>
</dbReference>
<keyword evidence="3 9" id="KW-0808">Transferase</keyword>
<dbReference type="GO" id="GO:0030170">
    <property type="term" value="F:pyridoxal phosphate binding"/>
    <property type="evidence" value="ECO:0007669"/>
    <property type="project" value="InterPro"/>
</dbReference>
<evidence type="ECO:0000256" key="1">
    <source>
        <dbReference type="ARBA" id="ARBA00001933"/>
    </source>
</evidence>
<proteinExistence type="inferred from homology"/>
<feature type="modified residue" description="N6-(pyridoxal phosphate)lysine" evidence="7">
    <location>
        <position position="204"/>
    </location>
</feature>
<dbReference type="InterPro" id="IPR000277">
    <property type="entry name" value="Cys/Met-Metab_PyrdxlP-dep_enz"/>
</dbReference>
<dbReference type="GO" id="GO:0071269">
    <property type="term" value="P:L-homocysteine biosynthetic process"/>
    <property type="evidence" value="ECO:0007669"/>
    <property type="project" value="TreeGrafter"/>
</dbReference>
<dbReference type="GO" id="GO:0019346">
    <property type="term" value="P:transsulfuration"/>
    <property type="evidence" value="ECO:0007669"/>
    <property type="project" value="InterPro"/>
</dbReference>
<dbReference type="OrthoDB" id="9805807at2"/>
<evidence type="ECO:0000256" key="5">
    <source>
        <dbReference type="ARBA" id="ARBA00060995"/>
    </source>
</evidence>
<evidence type="ECO:0000256" key="3">
    <source>
        <dbReference type="ARBA" id="ARBA00022679"/>
    </source>
</evidence>
<dbReference type="GO" id="GO:0006535">
    <property type="term" value="P:cysteine biosynthetic process from serine"/>
    <property type="evidence" value="ECO:0007669"/>
    <property type="project" value="TreeGrafter"/>
</dbReference>
<dbReference type="PANTHER" id="PTHR43797:SF2">
    <property type="entry name" value="HOMOCYSTEINE_CYSTEINE SYNTHASE"/>
    <property type="match status" value="1"/>
</dbReference>